<comment type="similarity">
    <text evidence="1">Belongs to the sigma-70 factor family. ECF subfamily.</text>
</comment>
<evidence type="ECO:0000256" key="3">
    <source>
        <dbReference type="ARBA" id="ARBA00023082"/>
    </source>
</evidence>
<organism evidence="8 9">
    <name type="scientific">Candidatus Portnoybacteria bacterium RBG_13_40_8</name>
    <dbReference type="NCBI Taxonomy" id="1801990"/>
    <lineage>
        <taxon>Bacteria</taxon>
        <taxon>Candidatus Portnoyibacteriota</taxon>
    </lineage>
</organism>
<protein>
    <recommendedName>
        <fullName evidence="10">RNA polymerase sigma factor 70 region 4 type 2 domain-containing protein</fullName>
    </recommendedName>
</protein>
<evidence type="ECO:0000313" key="8">
    <source>
        <dbReference type="EMBL" id="OGZ33142.1"/>
    </source>
</evidence>
<name>A0A1G2F5U2_9BACT</name>
<dbReference type="PANTHER" id="PTHR43133">
    <property type="entry name" value="RNA POLYMERASE ECF-TYPE SIGMA FACTO"/>
    <property type="match status" value="1"/>
</dbReference>
<keyword evidence="2" id="KW-0805">Transcription regulation</keyword>
<dbReference type="NCBIfam" id="TIGR02937">
    <property type="entry name" value="sigma70-ECF"/>
    <property type="match status" value="1"/>
</dbReference>
<dbReference type="InterPro" id="IPR014284">
    <property type="entry name" value="RNA_pol_sigma-70_dom"/>
</dbReference>
<dbReference type="GO" id="GO:0016987">
    <property type="term" value="F:sigma factor activity"/>
    <property type="evidence" value="ECO:0007669"/>
    <property type="project" value="UniProtKB-KW"/>
</dbReference>
<dbReference type="Pfam" id="PF08281">
    <property type="entry name" value="Sigma70_r4_2"/>
    <property type="match status" value="1"/>
</dbReference>
<keyword evidence="4" id="KW-0238">DNA-binding</keyword>
<evidence type="ECO:0000256" key="4">
    <source>
        <dbReference type="ARBA" id="ARBA00023125"/>
    </source>
</evidence>
<gene>
    <name evidence="8" type="ORF">A2V69_01855</name>
</gene>
<evidence type="ECO:0008006" key="10">
    <source>
        <dbReference type="Google" id="ProtNLM"/>
    </source>
</evidence>
<keyword evidence="5" id="KW-0804">Transcription</keyword>
<keyword evidence="3" id="KW-0731">Sigma factor</keyword>
<evidence type="ECO:0000259" key="7">
    <source>
        <dbReference type="Pfam" id="PF08281"/>
    </source>
</evidence>
<dbReference type="Pfam" id="PF04542">
    <property type="entry name" value="Sigma70_r2"/>
    <property type="match status" value="1"/>
</dbReference>
<evidence type="ECO:0000256" key="5">
    <source>
        <dbReference type="ARBA" id="ARBA00023163"/>
    </source>
</evidence>
<evidence type="ECO:0000259" key="6">
    <source>
        <dbReference type="Pfam" id="PF04542"/>
    </source>
</evidence>
<dbReference type="SUPFAM" id="SSF88659">
    <property type="entry name" value="Sigma3 and sigma4 domains of RNA polymerase sigma factors"/>
    <property type="match status" value="1"/>
</dbReference>
<dbReference type="InterPro" id="IPR007627">
    <property type="entry name" value="RNA_pol_sigma70_r2"/>
</dbReference>
<dbReference type="Proteomes" id="UP000177810">
    <property type="component" value="Unassembled WGS sequence"/>
</dbReference>
<evidence type="ECO:0000256" key="2">
    <source>
        <dbReference type="ARBA" id="ARBA00023015"/>
    </source>
</evidence>
<feature type="domain" description="RNA polymerase sigma factor 70 region 4 type 2" evidence="7">
    <location>
        <begin position="126"/>
        <end position="178"/>
    </location>
</feature>
<dbReference type="CDD" id="cd06171">
    <property type="entry name" value="Sigma70_r4"/>
    <property type="match status" value="1"/>
</dbReference>
<dbReference type="InterPro" id="IPR013325">
    <property type="entry name" value="RNA_pol_sigma_r2"/>
</dbReference>
<comment type="caution">
    <text evidence="8">The sequence shown here is derived from an EMBL/GenBank/DDBJ whole genome shotgun (WGS) entry which is preliminary data.</text>
</comment>
<accession>A0A1G2F5U2</accession>
<evidence type="ECO:0000256" key="1">
    <source>
        <dbReference type="ARBA" id="ARBA00010641"/>
    </source>
</evidence>
<dbReference type="EMBL" id="MHMT01000004">
    <property type="protein sequence ID" value="OGZ33142.1"/>
    <property type="molecule type" value="Genomic_DNA"/>
</dbReference>
<dbReference type="InterPro" id="IPR036388">
    <property type="entry name" value="WH-like_DNA-bd_sf"/>
</dbReference>
<dbReference type="Gene3D" id="1.10.10.10">
    <property type="entry name" value="Winged helix-like DNA-binding domain superfamily/Winged helix DNA-binding domain"/>
    <property type="match status" value="1"/>
</dbReference>
<dbReference type="InterPro" id="IPR039425">
    <property type="entry name" value="RNA_pol_sigma-70-like"/>
</dbReference>
<sequence>MANLEIIDKEKELLSRVAAGDRDAFGQLYDFYAPKIFRFIRLKVGSQALAEDLSSESFLRIWEYLKEQEREIEESFRGLLYRVARNLIVDYYKRKSSQEILIDDDFKEFLEGHLIGDDLRVSEDVEEVHRALVKIKEEYQDVIIWYYVDELSVPEIAKIMDKSQGAVRVLIHRALKTLKDHLEEVE</sequence>
<dbReference type="Gene3D" id="1.10.1740.10">
    <property type="match status" value="1"/>
</dbReference>
<dbReference type="PANTHER" id="PTHR43133:SF8">
    <property type="entry name" value="RNA POLYMERASE SIGMA FACTOR HI_1459-RELATED"/>
    <property type="match status" value="1"/>
</dbReference>
<dbReference type="SUPFAM" id="SSF88946">
    <property type="entry name" value="Sigma2 domain of RNA polymerase sigma factors"/>
    <property type="match status" value="1"/>
</dbReference>
<dbReference type="InterPro" id="IPR013249">
    <property type="entry name" value="RNA_pol_sigma70_r4_t2"/>
</dbReference>
<feature type="domain" description="RNA polymerase sigma-70 region 2" evidence="6">
    <location>
        <begin position="28"/>
        <end position="96"/>
    </location>
</feature>
<dbReference type="InterPro" id="IPR013324">
    <property type="entry name" value="RNA_pol_sigma_r3/r4-like"/>
</dbReference>
<dbReference type="AlphaFoldDB" id="A0A1G2F5U2"/>
<evidence type="ECO:0000313" key="9">
    <source>
        <dbReference type="Proteomes" id="UP000177810"/>
    </source>
</evidence>
<dbReference type="GO" id="GO:0006352">
    <property type="term" value="P:DNA-templated transcription initiation"/>
    <property type="evidence" value="ECO:0007669"/>
    <property type="project" value="InterPro"/>
</dbReference>
<proteinExistence type="inferred from homology"/>
<dbReference type="STRING" id="1801990.A2V69_01855"/>
<reference evidence="8 9" key="1">
    <citation type="journal article" date="2016" name="Nat. Commun.">
        <title>Thousands of microbial genomes shed light on interconnected biogeochemical processes in an aquifer system.</title>
        <authorList>
            <person name="Anantharaman K."/>
            <person name="Brown C.T."/>
            <person name="Hug L.A."/>
            <person name="Sharon I."/>
            <person name="Castelle C.J."/>
            <person name="Probst A.J."/>
            <person name="Thomas B.C."/>
            <person name="Singh A."/>
            <person name="Wilkins M.J."/>
            <person name="Karaoz U."/>
            <person name="Brodie E.L."/>
            <person name="Williams K.H."/>
            <person name="Hubbard S.S."/>
            <person name="Banfield J.F."/>
        </authorList>
    </citation>
    <scope>NUCLEOTIDE SEQUENCE [LARGE SCALE GENOMIC DNA]</scope>
</reference>
<dbReference type="GO" id="GO:0003677">
    <property type="term" value="F:DNA binding"/>
    <property type="evidence" value="ECO:0007669"/>
    <property type="project" value="UniProtKB-KW"/>
</dbReference>